<dbReference type="AlphaFoldDB" id="X1N4Z6"/>
<gene>
    <name evidence="1" type="ORF">S06H3_44379</name>
</gene>
<dbReference type="EMBL" id="BARV01027595">
    <property type="protein sequence ID" value="GAI39077.1"/>
    <property type="molecule type" value="Genomic_DNA"/>
</dbReference>
<reference evidence="1" key="1">
    <citation type="journal article" date="2014" name="Front. Microbiol.">
        <title>High frequency of phylogenetically diverse reductive dehalogenase-homologous genes in deep subseafloor sedimentary metagenomes.</title>
        <authorList>
            <person name="Kawai M."/>
            <person name="Futagami T."/>
            <person name="Toyoda A."/>
            <person name="Takaki Y."/>
            <person name="Nishi S."/>
            <person name="Hori S."/>
            <person name="Arai W."/>
            <person name="Tsubouchi T."/>
            <person name="Morono Y."/>
            <person name="Uchiyama I."/>
            <person name="Ito T."/>
            <person name="Fujiyama A."/>
            <person name="Inagaki F."/>
            <person name="Takami H."/>
        </authorList>
    </citation>
    <scope>NUCLEOTIDE SEQUENCE</scope>
    <source>
        <strain evidence="1">Expedition CK06-06</strain>
    </source>
</reference>
<evidence type="ECO:0000313" key="1">
    <source>
        <dbReference type="EMBL" id="GAI39077.1"/>
    </source>
</evidence>
<protein>
    <submittedName>
        <fullName evidence="1">Uncharacterized protein</fullName>
    </submittedName>
</protein>
<accession>X1N4Z6</accession>
<proteinExistence type="predicted"/>
<organism evidence="1">
    <name type="scientific">marine sediment metagenome</name>
    <dbReference type="NCBI Taxonomy" id="412755"/>
    <lineage>
        <taxon>unclassified sequences</taxon>
        <taxon>metagenomes</taxon>
        <taxon>ecological metagenomes</taxon>
    </lineage>
</organism>
<comment type="caution">
    <text evidence="1">The sequence shown here is derived from an EMBL/GenBank/DDBJ whole genome shotgun (WGS) entry which is preliminary data.</text>
</comment>
<name>X1N4Z6_9ZZZZ</name>
<sequence>MADGNGYTNWELIGNLFIAKAGAIAQTMQDHAMEPVGDHLVRLQMAVTSSMTEIGELIKNLKPEYSWVLWAGEMESEPPGASEDQAAQVFHGMDALLLKWKEPPGD</sequence>